<dbReference type="AlphaFoldDB" id="A0A2Z7AJQ4"/>
<organism evidence="2 3">
    <name type="scientific">Dorcoceras hygrometricum</name>
    <dbReference type="NCBI Taxonomy" id="472368"/>
    <lineage>
        <taxon>Eukaryota</taxon>
        <taxon>Viridiplantae</taxon>
        <taxon>Streptophyta</taxon>
        <taxon>Embryophyta</taxon>
        <taxon>Tracheophyta</taxon>
        <taxon>Spermatophyta</taxon>
        <taxon>Magnoliopsida</taxon>
        <taxon>eudicotyledons</taxon>
        <taxon>Gunneridae</taxon>
        <taxon>Pentapetalae</taxon>
        <taxon>asterids</taxon>
        <taxon>lamiids</taxon>
        <taxon>Lamiales</taxon>
        <taxon>Gesneriaceae</taxon>
        <taxon>Didymocarpoideae</taxon>
        <taxon>Trichosporeae</taxon>
        <taxon>Loxocarpinae</taxon>
        <taxon>Dorcoceras</taxon>
    </lineage>
</organism>
<sequence>MAYELFERQAGIQRGRIKDVVVFLVAILLPTKWYAILLSMKWHEQMNFKSVSGGVTEQSLVSHGT</sequence>
<gene>
    <name evidence="2" type="ORF">F511_39102</name>
</gene>
<keyword evidence="3" id="KW-1185">Reference proteome</keyword>
<keyword evidence="1" id="KW-1133">Transmembrane helix</keyword>
<dbReference type="Proteomes" id="UP000250235">
    <property type="component" value="Unassembled WGS sequence"/>
</dbReference>
<dbReference type="EMBL" id="KV014488">
    <property type="protein sequence ID" value="KZV22035.1"/>
    <property type="molecule type" value="Genomic_DNA"/>
</dbReference>
<reference evidence="2 3" key="1">
    <citation type="journal article" date="2015" name="Proc. Natl. Acad. Sci. U.S.A.">
        <title>The resurrection genome of Boea hygrometrica: A blueprint for survival of dehydration.</title>
        <authorList>
            <person name="Xiao L."/>
            <person name="Yang G."/>
            <person name="Zhang L."/>
            <person name="Yang X."/>
            <person name="Zhao S."/>
            <person name="Ji Z."/>
            <person name="Zhou Q."/>
            <person name="Hu M."/>
            <person name="Wang Y."/>
            <person name="Chen M."/>
            <person name="Xu Y."/>
            <person name="Jin H."/>
            <person name="Xiao X."/>
            <person name="Hu G."/>
            <person name="Bao F."/>
            <person name="Hu Y."/>
            <person name="Wan P."/>
            <person name="Li L."/>
            <person name="Deng X."/>
            <person name="Kuang T."/>
            <person name="Xiang C."/>
            <person name="Zhu J.K."/>
            <person name="Oliver M.J."/>
            <person name="He Y."/>
        </authorList>
    </citation>
    <scope>NUCLEOTIDE SEQUENCE [LARGE SCALE GENOMIC DNA]</scope>
    <source>
        <strain evidence="3">cv. XS01</strain>
    </source>
</reference>
<protein>
    <submittedName>
        <fullName evidence="2">Uncharacterized protein</fullName>
    </submittedName>
</protein>
<keyword evidence="1" id="KW-0472">Membrane</keyword>
<name>A0A2Z7AJQ4_9LAMI</name>
<keyword evidence="1" id="KW-0812">Transmembrane</keyword>
<feature type="transmembrane region" description="Helical" evidence="1">
    <location>
        <begin position="20"/>
        <end position="40"/>
    </location>
</feature>
<evidence type="ECO:0000313" key="3">
    <source>
        <dbReference type="Proteomes" id="UP000250235"/>
    </source>
</evidence>
<accession>A0A2Z7AJQ4</accession>
<proteinExistence type="predicted"/>
<evidence type="ECO:0000256" key="1">
    <source>
        <dbReference type="SAM" id="Phobius"/>
    </source>
</evidence>
<evidence type="ECO:0000313" key="2">
    <source>
        <dbReference type="EMBL" id="KZV22035.1"/>
    </source>
</evidence>